<dbReference type="Gene3D" id="3.40.630.30">
    <property type="match status" value="1"/>
</dbReference>
<dbReference type="SUPFAM" id="SSF55729">
    <property type="entry name" value="Acyl-CoA N-acyltransferases (Nat)"/>
    <property type="match status" value="1"/>
</dbReference>
<evidence type="ECO:0000313" key="5">
    <source>
        <dbReference type="Proteomes" id="UP000199182"/>
    </source>
</evidence>
<dbReference type="EMBL" id="FNID01000043">
    <property type="protein sequence ID" value="SDN97930.1"/>
    <property type="molecule type" value="Genomic_DNA"/>
</dbReference>
<keyword evidence="5" id="KW-1185">Reference proteome</keyword>
<organism evidence="4 5">
    <name type="scientific">Acetanaerobacterium elongatum</name>
    <dbReference type="NCBI Taxonomy" id="258515"/>
    <lineage>
        <taxon>Bacteria</taxon>
        <taxon>Bacillati</taxon>
        <taxon>Bacillota</taxon>
        <taxon>Clostridia</taxon>
        <taxon>Eubacteriales</taxon>
        <taxon>Oscillospiraceae</taxon>
        <taxon>Acetanaerobacterium</taxon>
    </lineage>
</organism>
<evidence type="ECO:0000256" key="1">
    <source>
        <dbReference type="ARBA" id="ARBA00022679"/>
    </source>
</evidence>
<dbReference type="STRING" id="258515.SAMN05192585_14315"/>
<accession>A0A1H0FTG0</accession>
<evidence type="ECO:0000256" key="2">
    <source>
        <dbReference type="ARBA" id="ARBA00023315"/>
    </source>
</evidence>
<dbReference type="InterPro" id="IPR000182">
    <property type="entry name" value="GNAT_dom"/>
</dbReference>
<dbReference type="OrthoDB" id="67353at2"/>
<sequence length="153" mass="17234">MNNDIVLKEVPPLHSDLMSLIDKLDNELLELCPSEGIFRVDFSDPKVHSMLFVVGYQDGTPVCCGGIRPLNDETVELKRFFVEKTCRKQGLASKVLAYLETKAKEKGHSLLKLETGPERADAIGFYKKSGFVEIPLFGEYIGSKYSICFEKRL</sequence>
<keyword evidence="2" id="KW-0012">Acyltransferase</keyword>
<dbReference type="Proteomes" id="UP000199182">
    <property type="component" value="Unassembled WGS sequence"/>
</dbReference>
<dbReference type="PROSITE" id="PS51186">
    <property type="entry name" value="GNAT"/>
    <property type="match status" value="1"/>
</dbReference>
<dbReference type="InterPro" id="IPR050832">
    <property type="entry name" value="Bact_Acetyltransf"/>
</dbReference>
<dbReference type="RefSeq" id="WP_092643035.1">
    <property type="nucleotide sequence ID" value="NZ_FNID01000043.1"/>
</dbReference>
<dbReference type="PANTHER" id="PTHR43877">
    <property type="entry name" value="AMINOALKYLPHOSPHONATE N-ACETYLTRANSFERASE-RELATED-RELATED"/>
    <property type="match status" value="1"/>
</dbReference>
<feature type="domain" description="N-acetyltransferase" evidence="3">
    <location>
        <begin position="5"/>
        <end position="153"/>
    </location>
</feature>
<dbReference type="CDD" id="cd04301">
    <property type="entry name" value="NAT_SF"/>
    <property type="match status" value="1"/>
</dbReference>
<proteinExistence type="predicted"/>
<evidence type="ECO:0000313" key="4">
    <source>
        <dbReference type="EMBL" id="SDN97930.1"/>
    </source>
</evidence>
<dbReference type="GO" id="GO:0016747">
    <property type="term" value="F:acyltransferase activity, transferring groups other than amino-acyl groups"/>
    <property type="evidence" value="ECO:0007669"/>
    <property type="project" value="InterPro"/>
</dbReference>
<dbReference type="Pfam" id="PF00583">
    <property type="entry name" value="Acetyltransf_1"/>
    <property type="match status" value="1"/>
</dbReference>
<dbReference type="PANTHER" id="PTHR43877:SF2">
    <property type="entry name" value="AMINOALKYLPHOSPHONATE N-ACETYLTRANSFERASE-RELATED"/>
    <property type="match status" value="1"/>
</dbReference>
<reference evidence="4 5" key="1">
    <citation type="submission" date="2016-10" db="EMBL/GenBank/DDBJ databases">
        <authorList>
            <person name="de Groot N.N."/>
        </authorList>
    </citation>
    <scope>NUCLEOTIDE SEQUENCE [LARGE SCALE GENOMIC DNA]</scope>
    <source>
        <strain evidence="4 5">CGMCC 1.5012</strain>
    </source>
</reference>
<gene>
    <name evidence="4" type="ORF">SAMN05192585_14315</name>
</gene>
<evidence type="ECO:0000259" key="3">
    <source>
        <dbReference type="PROSITE" id="PS51186"/>
    </source>
</evidence>
<dbReference type="InterPro" id="IPR016181">
    <property type="entry name" value="Acyl_CoA_acyltransferase"/>
</dbReference>
<name>A0A1H0FTG0_9FIRM</name>
<dbReference type="AlphaFoldDB" id="A0A1H0FTG0"/>
<protein>
    <submittedName>
        <fullName evidence="4">Acetyltransferase (GNAT) family protein</fullName>
    </submittedName>
</protein>
<keyword evidence="1 4" id="KW-0808">Transferase</keyword>